<sequence>MPVIYKPCQSTIANRSGKKLFYPRVKLTGNVDTNTVAREIAELSSLTSGDVKNVIDNLITVVTRHLQSSESVTLDGFGSFRYALKTTGGGVENATDVSASLAQLMVRFLPACRRNTDGTRSTRSLVDGAKCVRFDQIQGEDITGQPDDSEEEEEDGGGGALG</sequence>
<evidence type="ECO:0000259" key="3">
    <source>
        <dbReference type="Pfam" id="PF18291"/>
    </source>
</evidence>
<proteinExistence type="predicted"/>
<feature type="compositionally biased region" description="Acidic residues" evidence="2">
    <location>
        <begin position="147"/>
        <end position="156"/>
    </location>
</feature>
<dbReference type="InterPro" id="IPR005902">
    <property type="entry name" value="HU_DNA-bd_put"/>
</dbReference>
<dbReference type="GO" id="GO:0003677">
    <property type="term" value="F:DNA binding"/>
    <property type="evidence" value="ECO:0007669"/>
    <property type="project" value="UniProtKB-KW"/>
</dbReference>
<evidence type="ECO:0000256" key="1">
    <source>
        <dbReference type="ARBA" id="ARBA00023125"/>
    </source>
</evidence>
<protein>
    <submittedName>
        <fullName evidence="4">HU family DNA-binding protein</fullName>
    </submittedName>
</protein>
<gene>
    <name evidence="4" type="ORF">H9950_11180</name>
</gene>
<dbReference type="InterPro" id="IPR010992">
    <property type="entry name" value="IHF-like_DNA-bd_dom_sf"/>
</dbReference>
<feature type="region of interest" description="Disordered" evidence="2">
    <location>
        <begin position="137"/>
        <end position="162"/>
    </location>
</feature>
<evidence type="ECO:0000256" key="2">
    <source>
        <dbReference type="SAM" id="MobiDB-lite"/>
    </source>
</evidence>
<name>A0A9D2HYJ6_9BACE</name>
<organism evidence="4 5">
    <name type="scientific">Candidatus Bacteroides avicola</name>
    <dbReference type="NCBI Taxonomy" id="2838468"/>
    <lineage>
        <taxon>Bacteria</taxon>
        <taxon>Pseudomonadati</taxon>
        <taxon>Bacteroidota</taxon>
        <taxon>Bacteroidia</taxon>
        <taxon>Bacteroidales</taxon>
        <taxon>Bacteroidaceae</taxon>
        <taxon>Bacteroides</taxon>
    </lineage>
</organism>
<comment type="caution">
    <text evidence="4">The sequence shown here is derived from an EMBL/GenBank/DDBJ whole genome shotgun (WGS) entry which is preliminary data.</text>
</comment>
<evidence type="ECO:0000313" key="5">
    <source>
        <dbReference type="Proteomes" id="UP000823862"/>
    </source>
</evidence>
<dbReference type="NCBIfam" id="TIGR01201">
    <property type="entry name" value="HU_rel"/>
    <property type="match status" value="1"/>
</dbReference>
<accession>A0A9D2HYJ6</accession>
<keyword evidence="1 4" id="KW-0238">DNA-binding</keyword>
<evidence type="ECO:0000313" key="4">
    <source>
        <dbReference type="EMBL" id="HJA86726.1"/>
    </source>
</evidence>
<dbReference type="SUPFAM" id="SSF47729">
    <property type="entry name" value="IHF-like DNA-binding proteins"/>
    <property type="match status" value="1"/>
</dbReference>
<dbReference type="Proteomes" id="UP000823862">
    <property type="component" value="Unassembled WGS sequence"/>
</dbReference>
<dbReference type="EMBL" id="DWZI01000056">
    <property type="protein sequence ID" value="HJA86726.1"/>
    <property type="molecule type" value="Genomic_DNA"/>
</dbReference>
<dbReference type="Pfam" id="PF18291">
    <property type="entry name" value="HU-HIG"/>
    <property type="match status" value="1"/>
</dbReference>
<reference evidence="4" key="1">
    <citation type="journal article" date="2021" name="PeerJ">
        <title>Extensive microbial diversity within the chicken gut microbiome revealed by metagenomics and culture.</title>
        <authorList>
            <person name="Gilroy R."/>
            <person name="Ravi A."/>
            <person name="Getino M."/>
            <person name="Pursley I."/>
            <person name="Horton D.L."/>
            <person name="Alikhan N.F."/>
            <person name="Baker D."/>
            <person name="Gharbi K."/>
            <person name="Hall N."/>
            <person name="Watson M."/>
            <person name="Adriaenssens E.M."/>
            <person name="Foster-Nyarko E."/>
            <person name="Jarju S."/>
            <person name="Secka A."/>
            <person name="Antonio M."/>
            <person name="Oren A."/>
            <person name="Chaudhuri R.R."/>
            <person name="La Ragione R."/>
            <person name="Hildebrand F."/>
            <person name="Pallen M.J."/>
        </authorList>
    </citation>
    <scope>NUCLEOTIDE SEQUENCE</scope>
    <source>
        <strain evidence="4">ChiHjej12B11-9795</strain>
    </source>
</reference>
<feature type="domain" description="HU" evidence="3">
    <location>
        <begin position="1"/>
        <end position="110"/>
    </location>
</feature>
<dbReference type="Gene3D" id="4.10.520.10">
    <property type="entry name" value="IHF-like DNA-binding proteins"/>
    <property type="match status" value="1"/>
</dbReference>
<dbReference type="AlphaFoldDB" id="A0A9D2HYJ6"/>
<reference evidence="4" key="2">
    <citation type="submission" date="2021-04" db="EMBL/GenBank/DDBJ databases">
        <authorList>
            <person name="Gilroy R."/>
        </authorList>
    </citation>
    <scope>NUCLEOTIDE SEQUENCE</scope>
    <source>
        <strain evidence="4">ChiHjej12B11-9795</strain>
    </source>
</reference>
<dbReference type="InterPro" id="IPR041607">
    <property type="entry name" value="HU-HIG"/>
</dbReference>